<comment type="caution">
    <text evidence="1">The sequence shown here is derived from an EMBL/GenBank/DDBJ whole genome shotgun (WGS) entry which is preliminary data.</text>
</comment>
<dbReference type="Proteomes" id="UP000790709">
    <property type="component" value="Unassembled WGS sequence"/>
</dbReference>
<proteinExistence type="predicted"/>
<protein>
    <submittedName>
        <fullName evidence="1">Uncharacterized protein</fullName>
    </submittedName>
</protein>
<name>A0ACB8BV29_9AGAM</name>
<gene>
    <name evidence="1" type="ORF">BV22DRAFT_143505</name>
</gene>
<evidence type="ECO:0000313" key="1">
    <source>
        <dbReference type="EMBL" id="KAH7929133.1"/>
    </source>
</evidence>
<organism evidence="1 2">
    <name type="scientific">Leucogyrophana mollusca</name>
    <dbReference type="NCBI Taxonomy" id="85980"/>
    <lineage>
        <taxon>Eukaryota</taxon>
        <taxon>Fungi</taxon>
        <taxon>Dikarya</taxon>
        <taxon>Basidiomycota</taxon>
        <taxon>Agaricomycotina</taxon>
        <taxon>Agaricomycetes</taxon>
        <taxon>Agaricomycetidae</taxon>
        <taxon>Boletales</taxon>
        <taxon>Boletales incertae sedis</taxon>
        <taxon>Leucogyrophana</taxon>
    </lineage>
</organism>
<evidence type="ECO:0000313" key="2">
    <source>
        <dbReference type="Proteomes" id="UP000790709"/>
    </source>
</evidence>
<sequence>MSSNATGPDSPLAYLVGPLVMGFLFNWGLLGILSVQTVIYHLSFPHDTVAVKALVYGIFVAGCVQTALITQDAFQWLVYSWGSMERLEAINLSWFDVPVMDGCISATVQLFFCWRIRVLGDMKVLPLIIAMVCSTPSKHI</sequence>
<keyword evidence="2" id="KW-1185">Reference proteome</keyword>
<accession>A0ACB8BV29</accession>
<dbReference type="EMBL" id="MU266344">
    <property type="protein sequence ID" value="KAH7929133.1"/>
    <property type="molecule type" value="Genomic_DNA"/>
</dbReference>
<reference evidence="1" key="1">
    <citation type="journal article" date="2021" name="New Phytol.">
        <title>Evolutionary innovations through gain and loss of genes in the ectomycorrhizal Boletales.</title>
        <authorList>
            <person name="Wu G."/>
            <person name="Miyauchi S."/>
            <person name="Morin E."/>
            <person name="Kuo A."/>
            <person name="Drula E."/>
            <person name="Varga T."/>
            <person name="Kohler A."/>
            <person name="Feng B."/>
            <person name="Cao Y."/>
            <person name="Lipzen A."/>
            <person name="Daum C."/>
            <person name="Hundley H."/>
            <person name="Pangilinan J."/>
            <person name="Johnson J."/>
            <person name="Barry K."/>
            <person name="LaButti K."/>
            <person name="Ng V."/>
            <person name="Ahrendt S."/>
            <person name="Min B."/>
            <person name="Choi I.G."/>
            <person name="Park H."/>
            <person name="Plett J.M."/>
            <person name="Magnuson J."/>
            <person name="Spatafora J.W."/>
            <person name="Nagy L.G."/>
            <person name="Henrissat B."/>
            <person name="Grigoriev I.V."/>
            <person name="Yang Z.L."/>
            <person name="Xu J."/>
            <person name="Martin F.M."/>
        </authorList>
    </citation>
    <scope>NUCLEOTIDE SEQUENCE</scope>
    <source>
        <strain evidence="1">KUC20120723A-06</strain>
    </source>
</reference>